<gene>
    <name evidence="2" type="ORF">CEXT_335991</name>
</gene>
<feature type="region of interest" description="Disordered" evidence="1">
    <location>
        <begin position="1"/>
        <end position="124"/>
    </location>
</feature>
<reference evidence="2 3" key="1">
    <citation type="submission" date="2021-06" db="EMBL/GenBank/DDBJ databases">
        <title>Caerostris extrusa draft genome.</title>
        <authorList>
            <person name="Kono N."/>
            <person name="Arakawa K."/>
        </authorList>
    </citation>
    <scope>NUCLEOTIDE SEQUENCE [LARGE SCALE GENOMIC DNA]</scope>
</reference>
<evidence type="ECO:0000313" key="2">
    <source>
        <dbReference type="EMBL" id="GIY50485.1"/>
    </source>
</evidence>
<organism evidence="2 3">
    <name type="scientific">Caerostris extrusa</name>
    <name type="common">Bark spider</name>
    <name type="synonym">Caerostris bankana</name>
    <dbReference type="NCBI Taxonomy" id="172846"/>
    <lineage>
        <taxon>Eukaryota</taxon>
        <taxon>Metazoa</taxon>
        <taxon>Ecdysozoa</taxon>
        <taxon>Arthropoda</taxon>
        <taxon>Chelicerata</taxon>
        <taxon>Arachnida</taxon>
        <taxon>Araneae</taxon>
        <taxon>Araneomorphae</taxon>
        <taxon>Entelegynae</taxon>
        <taxon>Araneoidea</taxon>
        <taxon>Araneidae</taxon>
        <taxon>Caerostris</taxon>
    </lineage>
</organism>
<comment type="caution">
    <text evidence="2">The sequence shown here is derived from an EMBL/GenBank/DDBJ whole genome shotgun (WGS) entry which is preliminary data.</text>
</comment>
<dbReference type="EMBL" id="BPLR01011983">
    <property type="protein sequence ID" value="GIY50485.1"/>
    <property type="molecule type" value="Genomic_DNA"/>
</dbReference>
<feature type="compositionally biased region" description="Polar residues" evidence="1">
    <location>
        <begin position="30"/>
        <end position="45"/>
    </location>
</feature>
<feature type="compositionally biased region" description="Low complexity" evidence="1">
    <location>
        <begin position="112"/>
        <end position="124"/>
    </location>
</feature>
<name>A0AAV4TW36_CAEEX</name>
<dbReference type="Proteomes" id="UP001054945">
    <property type="component" value="Unassembled WGS sequence"/>
</dbReference>
<accession>A0AAV4TW36</accession>
<evidence type="ECO:0000256" key="1">
    <source>
        <dbReference type="SAM" id="MobiDB-lite"/>
    </source>
</evidence>
<feature type="compositionally biased region" description="Acidic residues" evidence="1">
    <location>
        <begin position="8"/>
        <end position="17"/>
    </location>
</feature>
<dbReference type="AlphaFoldDB" id="A0AAV4TW36"/>
<evidence type="ECO:0000313" key="3">
    <source>
        <dbReference type="Proteomes" id="UP001054945"/>
    </source>
</evidence>
<protein>
    <submittedName>
        <fullName evidence="2">Uncharacterized protein</fullName>
    </submittedName>
</protein>
<feature type="compositionally biased region" description="Polar residues" evidence="1">
    <location>
        <begin position="64"/>
        <end position="84"/>
    </location>
</feature>
<sequence>MLTPNISDSEEDGELQEDSNIATEEAKHFSASSNEKVTVSPTETNPPFVPSTRKPQRRPVLSRPVSSTPNKNPVNRVKPQTANNKIRPKPQVAPSSQNKPFPHANTDIKRPSYSQSFSSQKTSS</sequence>
<keyword evidence="3" id="KW-1185">Reference proteome</keyword>
<proteinExistence type="predicted"/>